<dbReference type="SUPFAM" id="SSF53448">
    <property type="entry name" value="Nucleotide-diphospho-sugar transferases"/>
    <property type="match status" value="1"/>
</dbReference>
<keyword evidence="1" id="KW-0472">Membrane</keyword>
<sequence>MQEHASAQPGSDTWIGKSIAVATRHPLGVGDAKYRWATSAGYADTVAFGLYAKSTFDKLGLYNEELLVNEDYEMNARLRASGGRIWINPEIRSTYYSRPDLRSLARQYFTYGFYKFRMLKKYPQTLRWRQALPPLFVFGILMLLLLSVFWWFARVVFLSVAAAYLFILIAGCSQEAFKQKSPELLFGIPLAIMTMHFSWGGGFWWSAITGFKKGNHVG</sequence>
<keyword evidence="1" id="KW-0812">Transmembrane</keyword>
<evidence type="ECO:0000256" key="1">
    <source>
        <dbReference type="SAM" id="Phobius"/>
    </source>
</evidence>
<reference evidence="2" key="1">
    <citation type="submission" date="2019-08" db="EMBL/GenBank/DDBJ databases">
        <authorList>
            <person name="Kucharzyk K."/>
            <person name="Murdoch R.W."/>
            <person name="Higgins S."/>
            <person name="Loffler F."/>
        </authorList>
    </citation>
    <scope>NUCLEOTIDE SEQUENCE</scope>
</reference>
<dbReference type="EMBL" id="VSSQ01030656">
    <property type="protein sequence ID" value="MPM81265.1"/>
    <property type="molecule type" value="Genomic_DNA"/>
</dbReference>
<comment type="caution">
    <text evidence="2">The sequence shown here is derived from an EMBL/GenBank/DDBJ whole genome shotgun (WGS) entry which is preliminary data.</text>
</comment>
<name>A0A645CWN1_9ZZZZ</name>
<feature type="transmembrane region" description="Helical" evidence="1">
    <location>
        <begin position="131"/>
        <end position="149"/>
    </location>
</feature>
<protein>
    <recommendedName>
        <fullName evidence="3">Glycosyltransferase 2-like domain-containing protein</fullName>
    </recommendedName>
</protein>
<dbReference type="AlphaFoldDB" id="A0A645CWN1"/>
<evidence type="ECO:0008006" key="3">
    <source>
        <dbReference type="Google" id="ProtNLM"/>
    </source>
</evidence>
<keyword evidence="1" id="KW-1133">Transmembrane helix</keyword>
<evidence type="ECO:0000313" key="2">
    <source>
        <dbReference type="EMBL" id="MPM81265.1"/>
    </source>
</evidence>
<organism evidence="2">
    <name type="scientific">bioreactor metagenome</name>
    <dbReference type="NCBI Taxonomy" id="1076179"/>
    <lineage>
        <taxon>unclassified sequences</taxon>
        <taxon>metagenomes</taxon>
        <taxon>ecological metagenomes</taxon>
    </lineage>
</organism>
<gene>
    <name evidence="2" type="ORF">SDC9_128317</name>
</gene>
<dbReference type="Gene3D" id="3.90.550.10">
    <property type="entry name" value="Spore Coat Polysaccharide Biosynthesis Protein SpsA, Chain A"/>
    <property type="match status" value="1"/>
</dbReference>
<proteinExistence type="predicted"/>
<accession>A0A645CWN1</accession>
<feature type="transmembrane region" description="Helical" evidence="1">
    <location>
        <begin position="155"/>
        <end position="172"/>
    </location>
</feature>
<feature type="transmembrane region" description="Helical" evidence="1">
    <location>
        <begin position="184"/>
        <end position="205"/>
    </location>
</feature>
<dbReference type="InterPro" id="IPR029044">
    <property type="entry name" value="Nucleotide-diphossugar_trans"/>
</dbReference>